<dbReference type="PANTHER" id="PTHR42834:SF1">
    <property type="entry name" value="ENDONUCLEASE_EXONUCLEASE_PHOSPHATASE FAMILY PROTEIN (AFU_ORTHOLOGUE AFUA_3G09210)"/>
    <property type="match status" value="1"/>
</dbReference>
<dbReference type="PANTHER" id="PTHR42834">
    <property type="entry name" value="ENDONUCLEASE/EXONUCLEASE/PHOSPHATASE FAMILY PROTEIN (AFU_ORTHOLOGUE AFUA_3G09210)"/>
    <property type="match status" value="1"/>
</dbReference>
<evidence type="ECO:0000313" key="4">
    <source>
        <dbReference type="EMBL" id="OUY06588.1"/>
    </source>
</evidence>
<dbReference type="OrthoDB" id="9800417at2"/>
<keyword evidence="1" id="KW-0812">Transmembrane</keyword>
<dbReference type="PROSITE" id="PS51841">
    <property type="entry name" value="LTD"/>
    <property type="match status" value="1"/>
</dbReference>
<sequence>MKNSKLNILMQSFLLLGASTCFTSAHAQLMFSHYIHGSGNNKGMEVYNPDAATVNLADYQIKLFANGAAADKPTTTITLTGNLASKGKYLVGHADLKTTLGDAVKQVGNLTMNGDDTLVLYYKGIPIDIFGQVGFRPEIGWVVAGSVLTAKNSFERTKTSNNVADSGIDIYQTFDVNESWKIWSSPTAYSTYLTLDSTSTTPVEALNCASTYTAIADVRKGTENTKYNVRGIITADYRYSNGHDGFFLQTPDTTAKSGGSNGIFVYVPTITDAKVGDDVILNGTLGSYNNQLQIKDVSKVLTCNTSLSALVKPKSLTLPLSSLNLLEQYQGELIELKPTQALTISENYNYGRYGALSLTPSRLYMPTQLYSAGSSEAKTLAELNERSEINLDDGYGKQNINPLWPQNFSSANTLRAGAQVNVNVKGVLSRMAYGYAIQPILTESTVEVVAESNKRPSMVAKDSKQIRVAAFNVLNYDNGEQGFPTERGATTEAEFKRQHQKIVSALKTIDADVYGLMEIANNGYGENSAVAYLTNALGADWKYVTPKSGDKLGTDAIAVAIIYNSKRVKPVNDPVIFDFADNKTRTTIAQSFQPISGGKTFTVVPQHLKSKSCSGATDTEADQDDGQSCWNPTRKVSVEKLTQWLAKNPTGVTKSNTLILGDMNSYAKEDPILLFEQAGFKTLLTDEKIGEGKTGYSYVFGVASNNNGNGGAGNLDHALADTDLYPLVKKTFAWHINADEPTVLDYNEEYKTDEQKALFYAEDAYRSSDHDPVIVDLDLSEASTTSKTNSGSFGVWTMFGLIGMGLISTLSRRKK</sequence>
<keyword evidence="1" id="KW-1133">Transmembrane helix</keyword>
<comment type="caution">
    <text evidence="4">The sequence shown here is derived from an EMBL/GenBank/DDBJ whole genome shotgun (WGS) entry which is preliminary data.</text>
</comment>
<keyword evidence="5" id="KW-1185">Reference proteome</keyword>
<dbReference type="AlphaFoldDB" id="A0A1Z9YWJ0"/>
<dbReference type="SUPFAM" id="SSF56219">
    <property type="entry name" value="DNase I-like"/>
    <property type="match status" value="1"/>
</dbReference>
<dbReference type="InterPro" id="IPR036691">
    <property type="entry name" value="Endo/exonu/phosph_ase_sf"/>
</dbReference>
<dbReference type="InterPro" id="IPR047971">
    <property type="entry name" value="ExeM-like"/>
</dbReference>
<name>A0A1Z9YWJ0_9GAMM</name>
<keyword evidence="1" id="KW-0472">Membrane</keyword>
<evidence type="ECO:0000256" key="1">
    <source>
        <dbReference type="SAM" id="Phobius"/>
    </source>
</evidence>
<reference evidence="4 5" key="1">
    <citation type="submission" date="2017-05" db="EMBL/GenBank/DDBJ databases">
        <title>Acinetobacter populi ANC 5415 (= PBJ7), whole genome shotgun sequencing project.</title>
        <authorList>
            <person name="Nemec A."/>
            <person name="Radolfova-Krizova L."/>
        </authorList>
    </citation>
    <scope>NUCLEOTIDE SEQUENCE [LARGE SCALE GENOMIC DNA]</scope>
    <source>
        <strain evidence="4 5">PBJ7</strain>
    </source>
</reference>
<evidence type="ECO:0000313" key="5">
    <source>
        <dbReference type="Proteomes" id="UP000196536"/>
    </source>
</evidence>
<dbReference type="EMBL" id="NEXX01000004">
    <property type="protein sequence ID" value="OUY06588.1"/>
    <property type="molecule type" value="Genomic_DNA"/>
</dbReference>
<feature type="domain" description="LTD" evidence="3">
    <location>
        <begin position="17"/>
        <end position="191"/>
    </location>
</feature>
<protein>
    <submittedName>
        <fullName evidence="4">Nuclease</fullName>
    </submittedName>
</protein>
<dbReference type="RefSeq" id="WP_087620946.1">
    <property type="nucleotide sequence ID" value="NZ_NEXX01000004.1"/>
</dbReference>
<accession>A0A1Z9YWJ0</accession>
<evidence type="ECO:0000256" key="2">
    <source>
        <dbReference type="SAM" id="SignalP"/>
    </source>
</evidence>
<proteinExistence type="predicted"/>
<dbReference type="InterPro" id="IPR001322">
    <property type="entry name" value="Lamin_tail_dom"/>
</dbReference>
<dbReference type="CDD" id="cd10283">
    <property type="entry name" value="MnuA_DNase1-like"/>
    <property type="match status" value="1"/>
</dbReference>
<evidence type="ECO:0000259" key="3">
    <source>
        <dbReference type="PROSITE" id="PS51841"/>
    </source>
</evidence>
<feature type="chain" id="PRO_5012012866" evidence="2">
    <location>
        <begin position="28"/>
        <end position="815"/>
    </location>
</feature>
<dbReference type="CDD" id="cd04486">
    <property type="entry name" value="YhcR_OBF_like"/>
    <property type="match status" value="1"/>
</dbReference>
<dbReference type="Gene3D" id="3.60.10.10">
    <property type="entry name" value="Endonuclease/exonuclease/phosphatase"/>
    <property type="match status" value="1"/>
</dbReference>
<feature type="signal peptide" evidence="2">
    <location>
        <begin position="1"/>
        <end position="27"/>
    </location>
</feature>
<organism evidence="4 5">
    <name type="scientific">Acinetobacter populi</name>
    <dbReference type="NCBI Taxonomy" id="1582270"/>
    <lineage>
        <taxon>Bacteria</taxon>
        <taxon>Pseudomonadati</taxon>
        <taxon>Pseudomonadota</taxon>
        <taxon>Gammaproteobacteria</taxon>
        <taxon>Moraxellales</taxon>
        <taxon>Moraxellaceae</taxon>
        <taxon>Acinetobacter</taxon>
    </lineage>
</organism>
<keyword evidence="2" id="KW-0732">Signal</keyword>
<feature type="transmembrane region" description="Helical" evidence="1">
    <location>
        <begin position="793"/>
        <end position="811"/>
    </location>
</feature>
<gene>
    <name evidence="4" type="ORF">CAP51_11700</name>
</gene>
<dbReference type="Proteomes" id="UP000196536">
    <property type="component" value="Unassembled WGS sequence"/>
</dbReference>
<dbReference type="NCBIfam" id="NF033681">
    <property type="entry name" value="ExeM_NucH_DNase"/>
    <property type="match status" value="1"/>
</dbReference>